<feature type="signal peptide" evidence="1">
    <location>
        <begin position="1"/>
        <end position="24"/>
    </location>
</feature>
<protein>
    <submittedName>
        <fullName evidence="3">Delta-lactam-biosynthetic de-N-acetylase</fullName>
    </submittedName>
</protein>
<dbReference type="SUPFAM" id="SSF88713">
    <property type="entry name" value="Glycoside hydrolase/deacetylase"/>
    <property type="match status" value="1"/>
</dbReference>
<dbReference type="GO" id="GO:0005975">
    <property type="term" value="P:carbohydrate metabolic process"/>
    <property type="evidence" value="ECO:0007669"/>
    <property type="project" value="InterPro"/>
</dbReference>
<dbReference type="InterPro" id="IPR011330">
    <property type="entry name" value="Glyco_hydro/deAcase_b/a-brl"/>
</dbReference>
<dbReference type="EMBL" id="DXHX01000159">
    <property type="protein sequence ID" value="HIV75617.1"/>
    <property type="molecule type" value="Genomic_DNA"/>
</dbReference>
<dbReference type="NCBIfam" id="TIGR02884">
    <property type="entry name" value="spore_pdaA"/>
    <property type="match status" value="1"/>
</dbReference>
<reference evidence="3" key="1">
    <citation type="journal article" date="2021" name="PeerJ">
        <title>Extensive microbial diversity within the chicken gut microbiome revealed by metagenomics and culture.</title>
        <authorList>
            <person name="Gilroy R."/>
            <person name="Ravi A."/>
            <person name="Getino M."/>
            <person name="Pursley I."/>
            <person name="Horton D.L."/>
            <person name="Alikhan N.F."/>
            <person name="Baker D."/>
            <person name="Gharbi K."/>
            <person name="Hall N."/>
            <person name="Watson M."/>
            <person name="Adriaenssens E.M."/>
            <person name="Foster-Nyarko E."/>
            <person name="Jarju S."/>
            <person name="Secka A."/>
            <person name="Antonio M."/>
            <person name="Oren A."/>
            <person name="Chaudhuri R.R."/>
            <person name="La Ragione R."/>
            <person name="Hildebrand F."/>
            <person name="Pallen M.J."/>
        </authorList>
    </citation>
    <scope>NUCLEOTIDE SEQUENCE</scope>
    <source>
        <strain evidence="3">CHK169-2315</strain>
    </source>
</reference>
<evidence type="ECO:0000313" key="3">
    <source>
        <dbReference type="EMBL" id="HIV75617.1"/>
    </source>
</evidence>
<dbReference type="InterPro" id="IPR014235">
    <property type="entry name" value="Spore_PdaA"/>
</dbReference>
<sequence length="259" mass="30705">MKRFLSIFMIMMVVSFFQPMNDVAAYGWGFKQSKEGKPPEFGIYEKIIDKYRTLYIGNTDEKEIYFTFDQGYEAGYTEKVLDVLKKYDVPATFFVTGHYVKEEPELIKRMVKDGHQIGNHSYHHKDFTKISKDEMYEDIEKLDKAVEKITGEKQLVYLRPPKGTFNEKSLQWAEERGYIHVFWSLAYKDWERDKTEGWKYSYDKMMQQVHPGAIVLLHTVSKDNAEALEHVIEKLQKEGYTFKDLDDLMIQQFIDTTLF</sequence>
<dbReference type="PANTHER" id="PTHR10587">
    <property type="entry name" value="GLYCOSYL TRANSFERASE-RELATED"/>
    <property type="match status" value="1"/>
</dbReference>
<gene>
    <name evidence="3" type="primary">pdaA</name>
    <name evidence="3" type="ORF">H9895_11135</name>
</gene>
<evidence type="ECO:0000256" key="1">
    <source>
        <dbReference type="SAM" id="SignalP"/>
    </source>
</evidence>
<reference evidence="3" key="2">
    <citation type="submission" date="2021-04" db="EMBL/GenBank/DDBJ databases">
        <authorList>
            <person name="Gilroy R."/>
        </authorList>
    </citation>
    <scope>NUCLEOTIDE SEQUENCE</scope>
    <source>
        <strain evidence="3">CHK169-2315</strain>
    </source>
</reference>
<organism evidence="3 4">
    <name type="scientific">Candidatus Pseudogracilibacillus intestinigallinarum</name>
    <dbReference type="NCBI Taxonomy" id="2838742"/>
    <lineage>
        <taxon>Bacteria</taxon>
        <taxon>Bacillati</taxon>
        <taxon>Bacillota</taxon>
        <taxon>Bacilli</taxon>
        <taxon>Bacillales</taxon>
        <taxon>Bacillaceae</taxon>
        <taxon>Pseudogracilibacillus</taxon>
    </lineage>
</organism>
<keyword evidence="1" id="KW-0732">Signal</keyword>
<dbReference type="Proteomes" id="UP000823937">
    <property type="component" value="Unassembled WGS sequence"/>
</dbReference>
<comment type="caution">
    <text evidence="3">The sequence shown here is derived from an EMBL/GenBank/DDBJ whole genome shotgun (WGS) entry which is preliminary data.</text>
</comment>
<dbReference type="GO" id="GO:0016020">
    <property type="term" value="C:membrane"/>
    <property type="evidence" value="ECO:0007669"/>
    <property type="project" value="TreeGrafter"/>
</dbReference>
<proteinExistence type="predicted"/>
<dbReference type="InterPro" id="IPR050248">
    <property type="entry name" value="Polysacc_deacetylase_ArnD"/>
</dbReference>
<dbReference type="PANTHER" id="PTHR10587:SF78">
    <property type="entry name" value="PEPTIDOGLYCAN-N-ACETYLMURAMIC ACID DEACETYLASE PDAA"/>
    <property type="match status" value="1"/>
</dbReference>
<dbReference type="GO" id="GO:0016810">
    <property type="term" value="F:hydrolase activity, acting on carbon-nitrogen (but not peptide) bonds"/>
    <property type="evidence" value="ECO:0007669"/>
    <property type="project" value="InterPro"/>
</dbReference>
<dbReference type="Pfam" id="PF01522">
    <property type="entry name" value="Polysacc_deac_1"/>
    <property type="match status" value="1"/>
</dbReference>
<dbReference type="AlphaFoldDB" id="A0A9D1PP73"/>
<evidence type="ECO:0000259" key="2">
    <source>
        <dbReference type="PROSITE" id="PS51677"/>
    </source>
</evidence>
<dbReference type="PROSITE" id="PS51677">
    <property type="entry name" value="NODB"/>
    <property type="match status" value="1"/>
</dbReference>
<feature type="domain" description="NodB homology" evidence="2">
    <location>
        <begin position="62"/>
        <end position="243"/>
    </location>
</feature>
<name>A0A9D1PP73_9BACI</name>
<evidence type="ECO:0000313" key="4">
    <source>
        <dbReference type="Proteomes" id="UP000823937"/>
    </source>
</evidence>
<dbReference type="InterPro" id="IPR002509">
    <property type="entry name" value="NODB_dom"/>
</dbReference>
<dbReference type="Gene3D" id="3.20.20.370">
    <property type="entry name" value="Glycoside hydrolase/deacetylase"/>
    <property type="match status" value="1"/>
</dbReference>
<feature type="chain" id="PRO_5039598776" evidence="1">
    <location>
        <begin position="25"/>
        <end position="259"/>
    </location>
</feature>
<dbReference type="CDD" id="cd10948">
    <property type="entry name" value="CE4_BsPdaA_like"/>
    <property type="match status" value="1"/>
</dbReference>
<accession>A0A9D1PP73</accession>